<dbReference type="AlphaFoldDB" id="A0A836N6F8"/>
<name>A0A836N6F8_ECOLX</name>
<protein>
    <recommendedName>
        <fullName evidence="3">Tellurite resistance TerB family protein</fullName>
    </recommendedName>
</protein>
<accession>A0A836N6F8</accession>
<gene>
    <name evidence="1" type="ORF">AB05_5299</name>
</gene>
<dbReference type="EMBL" id="JOSS01000115">
    <property type="protein sequence ID" value="KEO23091.1"/>
    <property type="molecule type" value="Genomic_DNA"/>
</dbReference>
<sequence>MVFSKFKKKTRRVATEIKKFEKRDLAQAVIGVGVMVDFISRIMSVLADSWGCWCGLPIDEKTSNYLAYYL</sequence>
<reference evidence="1 2" key="1">
    <citation type="submission" date="2014-06" db="EMBL/GenBank/DDBJ databases">
        <title>Genetic Variability of E. coli after antibiotic treatment.</title>
        <authorList>
            <person name="Silbergeld E."/>
            <person name="Coles C."/>
            <person name="Seidman J.C."/>
            <person name="You Y."/>
            <person name="George J."/>
            <person name="Nadendla S."/>
            <person name="Daugherty S.C."/>
            <person name="Nagaraj S."/>
            <person name="Ott S."/>
            <person name="Klega K."/>
            <person name="Rasko D."/>
        </authorList>
    </citation>
    <scope>NUCLEOTIDE SEQUENCE [LARGE SCALE GENOMIC DNA]</scope>
    <source>
        <strain evidence="1 2">2-460-02_S1_C1</strain>
    </source>
</reference>
<dbReference type="Proteomes" id="UP000028038">
    <property type="component" value="Unassembled WGS sequence"/>
</dbReference>
<evidence type="ECO:0000313" key="2">
    <source>
        <dbReference type="Proteomes" id="UP000028038"/>
    </source>
</evidence>
<evidence type="ECO:0000313" key="1">
    <source>
        <dbReference type="EMBL" id="KEO23091.1"/>
    </source>
</evidence>
<evidence type="ECO:0008006" key="3">
    <source>
        <dbReference type="Google" id="ProtNLM"/>
    </source>
</evidence>
<comment type="caution">
    <text evidence="1">The sequence shown here is derived from an EMBL/GenBank/DDBJ whole genome shotgun (WGS) entry which is preliminary data.</text>
</comment>
<proteinExistence type="predicted"/>
<organism evidence="1 2">
    <name type="scientific">Escherichia coli 2-460-02_S1_C1</name>
    <dbReference type="NCBI Taxonomy" id="1444044"/>
    <lineage>
        <taxon>Bacteria</taxon>
        <taxon>Pseudomonadati</taxon>
        <taxon>Pseudomonadota</taxon>
        <taxon>Gammaproteobacteria</taxon>
        <taxon>Enterobacterales</taxon>
        <taxon>Enterobacteriaceae</taxon>
        <taxon>Escherichia</taxon>
    </lineage>
</organism>